<dbReference type="GO" id="GO:0000139">
    <property type="term" value="C:Golgi membrane"/>
    <property type="evidence" value="ECO:0007669"/>
    <property type="project" value="UniProtKB-SubCell"/>
</dbReference>
<evidence type="ECO:0000313" key="11">
    <source>
        <dbReference type="Proteomes" id="UP001164286"/>
    </source>
</evidence>
<dbReference type="PANTHER" id="PTHR21311:SF0">
    <property type="entry name" value="CONSERVED OLIGOMERIC GOLGI COMPLEX SUBUNIT 8"/>
    <property type="match status" value="1"/>
</dbReference>
<organism evidence="10 11">
    <name type="scientific">Dioszegia hungarica</name>
    <dbReference type="NCBI Taxonomy" id="4972"/>
    <lineage>
        <taxon>Eukaryota</taxon>
        <taxon>Fungi</taxon>
        <taxon>Dikarya</taxon>
        <taxon>Basidiomycota</taxon>
        <taxon>Agaricomycotina</taxon>
        <taxon>Tremellomycetes</taxon>
        <taxon>Tremellales</taxon>
        <taxon>Bulleribasidiaceae</taxon>
        <taxon>Dioszegia</taxon>
    </lineage>
</organism>
<dbReference type="GO" id="GO:0017119">
    <property type="term" value="C:Golgi transport complex"/>
    <property type="evidence" value="ECO:0007669"/>
    <property type="project" value="InterPro"/>
</dbReference>
<dbReference type="EMBL" id="JAKWFO010000014">
    <property type="protein sequence ID" value="KAI9632287.1"/>
    <property type="molecule type" value="Genomic_DNA"/>
</dbReference>
<comment type="subcellular location">
    <subcellularLocation>
        <location evidence="1">Golgi apparatus membrane</location>
        <topology evidence="1">Peripheral membrane protein</topology>
    </subcellularLocation>
</comment>
<keyword evidence="4" id="KW-0813">Transport</keyword>
<keyword evidence="5" id="KW-0653">Protein transport</keyword>
<dbReference type="GeneID" id="77727185"/>
<evidence type="ECO:0000256" key="3">
    <source>
        <dbReference type="ARBA" id="ARBA00020983"/>
    </source>
</evidence>
<evidence type="ECO:0000256" key="2">
    <source>
        <dbReference type="ARBA" id="ARBA00006419"/>
    </source>
</evidence>
<comment type="caution">
    <text evidence="10">The sequence shown here is derived from an EMBL/GenBank/DDBJ whole genome shotgun (WGS) entry which is preliminary data.</text>
</comment>
<sequence>MVDGDGPLLVDLLRESLDNSPASTSYLDHLISLSLDDLLHEPSLIASESSTVEAELTNLCYREYTTFTLAHKSSAAVHSAFDDFGASLHALVEAAPPLEEACRAFTKTTASAQTARARVTLVHEHQNKLAELLELPQLMETCVRNGFYQEAMDLAEHTRRLGDNPLVQDVVMEVEGVLEMMTTQLLALLREPIKLPALIKAVGFLRRLGHEDLGLVFLQSRLYNYRSKLPRTPDLRRYIDLFREHVYDIISQYSAIFEISSHLVAFASQCVEELVHTIATSIPLIHDAASLSSILVQLGYCALSFARVGLDFALLTNEYFFAVVEATYAQAVSAATTDFAARLKTTSHFPRSEDSISHYPPLAIFLNAHVDALNGLRLLAPLESRRNIVVVQHASLAAGSSALLQYFDETLVSEAPSAPSSPRSQLLRRNTETQLAPEVRAAKRRETKRGCITMAQMWRDQVIPTLVQGLQGGVYEAGEAYTGGVEDWLAQYEPNGEPRTPPRSPVLAPVTP</sequence>
<dbReference type="Proteomes" id="UP001164286">
    <property type="component" value="Unassembled WGS sequence"/>
</dbReference>
<gene>
    <name evidence="10" type="ORF">MKK02DRAFT_30141</name>
</gene>
<dbReference type="InterPro" id="IPR016159">
    <property type="entry name" value="Cullin_repeat-like_dom_sf"/>
</dbReference>
<comment type="similarity">
    <text evidence="2">Belongs to the COG8 family.</text>
</comment>
<evidence type="ECO:0000256" key="7">
    <source>
        <dbReference type="ARBA" id="ARBA00023136"/>
    </source>
</evidence>
<protein>
    <recommendedName>
        <fullName evidence="3">Conserved oligomeric Golgi complex subunit 8</fullName>
    </recommendedName>
    <alternativeName>
        <fullName evidence="8">Component of oligomeric Golgi complex 8</fullName>
    </alternativeName>
</protein>
<evidence type="ECO:0000256" key="5">
    <source>
        <dbReference type="ARBA" id="ARBA00022927"/>
    </source>
</evidence>
<reference evidence="10" key="1">
    <citation type="journal article" date="2022" name="G3 (Bethesda)">
        <title>High quality genome of the basidiomycete yeast Dioszegia hungarica PDD-24b-2 isolated from cloud water.</title>
        <authorList>
            <person name="Jarrige D."/>
            <person name="Haridas S."/>
            <person name="Bleykasten-Grosshans C."/>
            <person name="Joly M."/>
            <person name="Nadalig T."/>
            <person name="Sancelme M."/>
            <person name="Vuilleumier S."/>
            <person name="Grigoriev I.V."/>
            <person name="Amato P."/>
            <person name="Bringel F."/>
        </authorList>
    </citation>
    <scope>NUCLEOTIDE SEQUENCE</scope>
    <source>
        <strain evidence="10">PDD-24b-2</strain>
    </source>
</reference>
<proteinExistence type="inferred from homology"/>
<dbReference type="SUPFAM" id="SSF74788">
    <property type="entry name" value="Cullin repeat-like"/>
    <property type="match status" value="1"/>
</dbReference>
<dbReference type="AlphaFoldDB" id="A0AA38H214"/>
<evidence type="ECO:0000256" key="6">
    <source>
        <dbReference type="ARBA" id="ARBA00023034"/>
    </source>
</evidence>
<accession>A0AA38H214</accession>
<dbReference type="PANTHER" id="PTHR21311">
    <property type="entry name" value="CONSERVED OLIGOMERIC GOLGI COMPLEX COMPONENT 8"/>
    <property type="match status" value="1"/>
</dbReference>
<keyword evidence="6" id="KW-0333">Golgi apparatus</keyword>
<evidence type="ECO:0000256" key="9">
    <source>
        <dbReference type="SAM" id="MobiDB-lite"/>
    </source>
</evidence>
<evidence type="ECO:0000313" key="10">
    <source>
        <dbReference type="EMBL" id="KAI9632287.1"/>
    </source>
</evidence>
<evidence type="ECO:0000256" key="8">
    <source>
        <dbReference type="ARBA" id="ARBA00031347"/>
    </source>
</evidence>
<keyword evidence="11" id="KW-1185">Reference proteome</keyword>
<dbReference type="Pfam" id="PF04124">
    <property type="entry name" value="Dor1"/>
    <property type="match status" value="1"/>
</dbReference>
<dbReference type="RefSeq" id="XP_052942064.1">
    <property type="nucleotide sequence ID" value="XM_053087980.1"/>
</dbReference>
<dbReference type="GO" id="GO:0006891">
    <property type="term" value="P:intra-Golgi vesicle-mediated transport"/>
    <property type="evidence" value="ECO:0007669"/>
    <property type="project" value="TreeGrafter"/>
</dbReference>
<dbReference type="GO" id="GO:0015031">
    <property type="term" value="P:protein transport"/>
    <property type="evidence" value="ECO:0007669"/>
    <property type="project" value="UniProtKB-KW"/>
</dbReference>
<evidence type="ECO:0000256" key="4">
    <source>
        <dbReference type="ARBA" id="ARBA00022448"/>
    </source>
</evidence>
<keyword evidence="7" id="KW-0472">Membrane</keyword>
<evidence type="ECO:0000256" key="1">
    <source>
        <dbReference type="ARBA" id="ARBA00004395"/>
    </source>
</evidence>
<feature type="region of interest" description="Disordered" evidence="9">
    <location>
        <begin position="493"/>
        <end position="512"/>
    </location>
</feature>
<name>A0AA38H214_9TREE</name>
<dbReference type="InterPro" id="IPR007255">
    <property type="entry name" value="COG8"/>
</dbReference>